<feature type="region of interest" description="Disordered" evidence="1">
    <location>
        <begin position="413"/>
        <end position="454"/>
    </location>
</feature>
<dbReference type="RefSeq" id="WP_122196683.1">
    <property type="nucleotide sequence ID" value="NZ_JBHSKC010000018.1"/>
</dbReference>
<evidence type="ECO:0000313" key="4">
    <source>
        <dbReference type="Proteomes" id="UP000282674"/>
    </source>
</evidence>
<dbReference type="PANTHER" id="PTHR40396">
    <property type="entry name" value="ATPASE-LIKE PROTEIN"/>
    <property type="match status" value="1"/>
</dbReference>
<protein>
    <submittedName>
        <fullName evidence="3">ATP-binding protein</fullName>
    </submittedName>
</protein>
<organism evidence="3 4">
    <name type="scientific">Actinomadura harenae</name>
    <dbReference type="NCBI Taxonomy" id="2483351"/>
    <lineage>
        <taxon>Bacteria</taxon>
        <taxon>Bacillati</taxon>
        <taxon>Actinomycetota</taxon>
        <taxon>Actinomycetes</taxon>
        <taxon>Streptosporangiales</taxon>
        <taxon>Thermomonosporaceae</taxon>
        <taxon>Actinomadura</taxon>
    </lineage>
</organism>
<dbReference type="SUPFAM" id="SSF52540">
    <property type="entry name" value="P-loop containing nucleoside triphosphate hydrolases"/>
    <property type="match status" value="1"/>
</dbReference>
<dbReference type="Pfam" id="PF13304">
    <property type="entry name" value="AAA_21"/>
    <property type="match status" value="1"/>
</dbReference>
<feature type="domain" description="ATPase AAA-type core" evidence="2">
    <location>
        <begin position="41"/>
        <end position="346"/>
    </location>
</feature>
<dbReference type="InterPro" id="IPR027417">
    <property type="entry name" value="P-loop_NTPase"/>
</dbReference>
<dbReference type="PANTHER" id="PTHR40396:SF1">
    <property type="entry name" value="ATPASE AAA-TYPE CORE DOMAIN-CONTAINING PROTEIN"/>
    <property type="match status" value="1"/>
</dbReference>
<gene>
    <name evidence="3" type="ORF">EBO15_23960</name>
</gene>
<reference evidence="3 4" key="1">
    <citation type="submission" date="2018-10" db="EMBL/GenBank/DDBJ databases">
        <title>Isolation from soil.</title>
        <authorList>
            <person name="Hu J."/>
        </authorList>
    </citation>
    <scope>NUCLEOTIDE SEQUENCE [LARGE SCALE GENOMIC DNA]</scope>
    <source>
        <strain evidence="3 4">NEAU-Ht49</strain>
    </source>
</reference>
<dbReference type="EMBL" id="RFFG01000045">
    <property type="protein sequence ID" value="RMI41185.1"/>
    <property type="molecule type" value="Genomic_DNA"/>
</dbReference>
<keyword evidence="4" id="KW-1185">Reference proteome</keyword>
<dbReference type="Gene3D" id="3.40.50.300">
    <property type="entry name" value="P-loop containing nucleotide triphosphate hydrolases"/>
    <property type="match status" value="1"/>
</dbReference>
<keyword evidence="3" id="KW-0067">ATP-binding</keyword>
<feature type="compositionally biased region" description="Basic and acidic residues" evidence="1">
    <location>
        <begin position="430"/>
        <end position="439"/>
    </location>
</feature>
<dbReference type="GO" id="GO:0005524">
    <property type="term" value="F:ATP binding"/>
    <property type="evidence" value="ECO:0007669"/>
    <property type="project" value="UniProtKB-KW"/>
</dbReference>
<dbReference type="Proteomes" id="UP000282674">
    <property type="component" value="Unassembled WGS sequence"/>
</dbReference>
<dbReference type="OrthoDB" id="9809324at2"/>
<accession>A0A3M2LYN3</accession>
<dbReference type="AlphaFoldDB" id="A0A3M2LYN3"/>
<sequence length="454" mass="51099">MLLSFRAANHRSIRSEQQLLLTPSYASDLPDATPRPALPVVGIFGPNASGKSNVFDAFRFAQAMVIGSFRESEPDEGVRRYPFAGADGSPSSYVTDLSIDGDHFTYGFSVDDGGVVEEWMYSYPRGRERTLFHRRRADYRYGEKTPQSLKDIEQFTEPNVLFISVAARARQESVRPVYDWFALTDFRDQSTGGIRRYRLFQERVLRRAGYLDRLSVLLRAADTGIEQAEILEEGDGEYQARMARLEAGVQGGLSKERRRVLSLRHRSEDGTFSLSVDEESAGTKALLDLSLPAFASLDRGTLLMVDELDASLHPFLSAQLIRLFQDPETNPRGAQLVFTSHDASLLGRIQGAEVLHRDQIWFTQKDDSGETELFPLSEFRPRKDENRERRYLAGRYGAVPVVNDELFVAALAAREDPPNVSKSSEAQRIQARERSRVQDHGPAPSSKRFEGRAP</sequence>
<evidence type="ECO:0000313" key="3">
    <source>
        <dbReference type="EMBL" id="RMI41185.1"/>
    </source>
</evidence>
<dbReference type="GO" id="GO:0016887">
    <property type="term" value="F:ATP hydrolysis activity"/>
    <property type="evidence" value="ECO:0007669"/>
    <property type="project" value="InterPro"/>
</dbReference>
<evidence type="ECO:0000256" key="1">
    <source>
        <dbReference type="SAM" id="MobiDB-lite"/>
    </source>
</evidence>
<dbReference type="InterPro" id="IPR003959">
    <property type="entry name" value="ATPase_AAA_core"/>
</dbReference>
<proteinExistence type="predicted"/>
<name>A0A3M2LYN3_9ACTN</name>
<evidence type="ECO:0000259" key="2">
    <source>
        <dbReference type="Pfam" id="PF13304"/>
    </source>
</evidence>
<keyword evidence="3" id="KW-0547">Nucleotide-binding</keyword>
<comment type="caution">
    <text evidence="3">The sequence shown here is derived from an EMBL/GenBank/DDBJ whole genome shotgun (WGS) entry which is preliminary data.</text>
</comment>